<protein>
    <submittedName>
        <fullName evidence="1">Uncharacterized protein</fullName>
    </submittedName>
</protein>
<reference evidence="2" key="1">
    <citation type="submission" date="2017-09" db="EMBL/GenBank/DDBJ databases">
        <title>Depth-based differentiation of microbial function through sediment-hosted aquifers and enrichment of novel symbionts in the deep terrestrial subsurface.</title>
        <authorList>
            <person name="Probst A.J."/>
            <person name="Ladd B."/>
            <person name="Jarett J.K."/>
            <person name="Geller-Mcgrath D.E."/>
            <person name="Sieber C.M.K."/>
            <person name="Emerson J.B."/>
            <person name="Anantharaman K."/>
            <person name="Thomas B.C."/>
            <person name="Malmstrom R."/>
            <person name="Stieglmeier M."/>
            <person name="Klingl A."/>
            <person name="Woyke T."/>
            <person name="Ryan C.M."/>
            <person name="Banfield J.F."/>
        </authorList>
    </citation>
    <scope>NUCLEOTIDE SEQUENCE [LARGE SCALE GENOMIC DNA]</scope>
</reference>
<dbReference type="AlphaFoldDB" id="A0A2M6WRL2"/>
<accession>A0A2M6WRL2</accession>
<dbReference type="Proteomes" id="UP000228900">
    <property type="component" value="Unassembled WGS sequence"/>
</dbReference>
<evidence type="ECO:0000313" key="2">
    <source>
        <dbReference type="Proteomes" id="UP000228900"/>
    </source>
</evidence>
<dbReference type="EMBL" id="PFAQ01000001">
    <property type="protein sequence ID" value="PIT95404.1"/>
    <property type="molecule type" value="Genomic_DNA"/>
</dbReference>
<proteinExistence type="predicted"/>
<organism evidence="1 2">
    <name type="scientific">Candidatus Falkowbacteria bacterium CG10_big_fil_rev_8_21_14_0_10_39_9</name>
    <dbReference type="NCBI Taxonomy" id="1974566"/>
    <lineage>
        <taxon>Bacteria</taxon>
        <taxon>Candidatus Falkowiibacteriota</taxon>
    </lineage>
</organism>
<name>A0A2M6WRL2_9BACT</name>
<comment type="caution">
    <text evidence="1">The sequence shown here is derived from an EMBL/GenBank/DDBJ whole genome shotgun (WGS) entry which is preliminary data.</text>
</comment>
<gene>
    <name evidence="1" type="ORF">COT98_00035</name>
</gene>
<sequence>MKEIIIIGLTLLMLTNIYGQINDNLIAGTITQFKIVNKSNLNLKLETIDWEGDTDITFLNSKDSTEMAPMFLHLNGETYTVKISLNYQNYLIEFSATQIPDTWTITNEGLKKMALNSDCNISRAPKNKTPIL</sequence>
<evidence type="ECO:0000313" key="1">
    <source>
        <dbReference type="EMBL" id="PIT95404.1"/>
    </source>
</evidence>